<name>A0A074Z4N9_OPIVI</name>
<dbReference type="Proteomes" id="UP000054324">
    <property type="component" value="Unassembled WGS sequence"/>
</dbReference>
<gene>
    <name evidence="2" type="ORF">T265_10977</name>
</gene>
<evidence type="ECO:0000313" key="3">
    <source>
        <dbReference type="Proteomes" id="UP000054324"/>
    </source>
</evidence>
<dbReference type="KEGG" id="ovi:T265_10977"/>
<protein>
    <submittedName>
        <fullName evidence="2">Uncharacterized protein</fullName>
    </submittedName>
</protein>
<dbReference type="AlphaFoldDB" id="A0A074Z4N9"/>
<accession>A0A074Z4N9</accession>
<feature type="region of interest" description="Disordered" evidence="1">
    <location>
        <begin position="1"/>
        <end position="31"/>
    </location>
</feature>
<sequence>MKRLQSNYPAQRTSQRPSSLPELPTFSSKTDNQVEEGQCAISSIKLRTSELMEDKAGAECDILYEESWLNNNPGGKYPVFLYQSDKADLQIPLSIFISFANYVL</sequence>
<dbReference type="GeneID" id="20325145"/>
<reference evidence="2 3" key="1">
    <citation type="submission" date="2013-11" db="EMBL/GenBank/DDBJ databases">
        <title>Opisthorchis viverrini - life in the bile duct.</title>
        <authorList>
            <person name="Young N.D."/>
            <person name="Nagarajan N."/>
            <person name="Lin S.J."/>
            <person name="Korhonen P.K."/>
            <person name="Jex A.R."/>
            <person name="Hall R.S."/>
            <person name="Safavi-Hemami H."/>
            <person name="Kaewkong W."/>
            <person name="Bertrand D."/>
            <person name="Gao S."/>
            <person name="Seet Q."/>
            <person name="Wongkham S."/>
            <person name="Teh B.T."/>
            <person name="Wongkham C."/>
            <person name="Intapan P.M."/>
            <person name="Maleewong W."/>
            <person name="Yang X."/>
            <person name="Hu M."/>
            <person name="Wang Z."/>
            <person name="Hofmann A."/>
            <person name="Sternberg P.W."/>
            <person name="Tan P."/>
            <person name="Wang J."/>
            <person name="Gasser R.B."/>
        </authorList>
    </citation>
    <scope>NUCLEOTIDE SEQUENCE [LARGE SCALE GENOMIC DNA]</scope>
</reference>
<proteinExistence type="predicted"/>
<dbReference type="EMBL" id="KL597051">
    <property type="protein sequence ID" value="KER20492.1"/>
    <property type="molecule type" value="Genomic_DNA"/>
</dbReference>
<organism evidence="2 3">
    <name type="scientific">Opisthorchis viverrini</name>
    <name type="common">Southeast Asian liver fluke</name>
    <dbReference type="NCBI Taxonomy" id="6198"/>
    <lineage>
        <taxon>Eukaryota</taxon>
        <taxon>Metazoa</taxon>
        <taxon>Spiralia</taxon>
        <taxon>Lophotrochozoa</taxon>
        <taxon>Platyhelminthes</taxon>
        <taxon>Trematoda</taxon>
        <taxon>Digenea</taxon>
        <taxon>Opisthorchiida</taxon>
        <taxon>Opisthorchiata</taxon>
        <taxon>Opisthorchiidae</taxon>
        <taxon>Opisthorchis</taxon>
    </lineage>
</organism>
<keyword evidence="3" id="KW-1185">Reference proteome</keyword>
<evidence type="ECO:0000313" key="2">
    <source>
        <dbReference type="EMBL" id="KER20492.1"/>
    </source>
</evidence>
<dbReference type="RefSeq" id="XP_009175770.1">
    <property type="nucleotide sequence ID" value="XM_009177506.1"/>
</dbReference>
<dbReference type="CTD" id="20325145"/>
<evidence type="ECO:0000256" key="1">
    <source>
        <dbReference type="SAM" id="MobiDB-lite"/>
    </source>
</evidence>
<feature type="compositionally biased region" description="Polar residues" evidence="1">
    <location>
        <begin position="1"/>
        <end position="18"/>
    </location>
</feature>